<dbReference type="InterPro" id="IPR010987">
    <property type="entry name" value="Glutathione-S-Trfase_C-like"/>
</dbReference>
<keyword evidence="4" id="KW-1185">Reference proteome</keyword>
<evidence type="ECO:0000259" key="2">
    <source>
        <dbReference type="PROSITE" id="PS50405"/>
    </source>
</evidence>
<dbReference type="AlphaFoldDB" id="A8PL32"/>
<dbReference type="InterPro" id="IPR004045">
    <property type="entry name" value="Glutathione_S-Trfase_N"/>
</dbReference>
<dbReference type="SUPFAM" id="SSF52833">
    <property type="entry name" value="Thioredoxin-like"/>
    <property type="match status" value="1"/>
</dbReference>
<feature type="domain" description="GST C-terminal" evidence="2">
    <location>
        <begin position="86"/>
        <end position="202"/>
    </location>
</feature>
<evidence type="ECO:0000313" key="3">
    <source>
        <dbReference type="EMBL" id="EDP46195.1"/>
    </source>
</evidence>
<reference evidence="3" key="2">
    <citation type="submission" date="2007-10" db="EMBL/GenBank/DDBJ databases">
        <authorList>
            <person name="Myers G.S."/>
        </authorList>
    </citation>
    <scope>NUCLEOTIDE SEQUENCE [LARGE SCALE GENOMIC DNA]</scope>
</reference>
<sequence>MKLFYSPGACSLSPHIILREIGKPFTLEKVDLMKKKTESGEDYWSINPKGQVPALRLDDGHLLTEGPAIVLYLADTFHTDLVAPIGDFSRYQTISWLAYISSELHKSFSPLFTPETPKEYQLILRKKLETQFNYLNDVLKKDDYLQGQHFIVADAYLFTILRWAFAMKFNLDNTKHLTAYFDNIAKRKAVHAALTEEGLKPK</sequence>
<dbReference type="OrthoDB" id="8772754at2"/>
<organism evidence="3 4">
    <name type="scientific">Rickettsiella grylli</name>
    <dbReference type="NCBI Taxonomy" id="59196"/>
    <lineage>
        <taxon>Bacteria</taxon>
        <taxon>Pseudomonadati</taxon>
        <taxon>Pseudomonadota</taxon>
        <taxon>Gammaproteobacteria</taxon>
        <taxon>Legionellales</taxon>
        <taxon>Coxiellaceae</taxon>
        <taxon>Rickettsiella</taxon>
    </lineage>
</organism>
<dbReference type="STRING" id="59196.RICGR_0338"/>
<name>A8PL32_9COXI</name>
<proteinExistence type="predicted"/>
<dbReference type="Pfam" id="PF13409">
    <property type="entry name" value="GST_N_2"/>
    <property type="match status" value="1"/>
</dbReference>
<dbReference type="CDD" id="cd03057">
    <property type="entry name" value="GST_N_Beta"/>
    <property type="match status" value="1"/>
</dbReference>
<protein>
    <submittedName>
        <fullName evidence="3">Glutathione S-transferase</fullName>
        <ecNumber evidence="3">2.5.1.18</ecNumber>
    </submittedName>
</protein>
<dbReference type="SFLD" id="SFLDS00019">
    <property type="entry name" value="Glutathione_Transferase_(cytos"/>
    <property type="match status" value="1"/>
</dbReference>
<dbReference type="EC" id="2.5.1.18" evidence="3"/>
<dbReference type="Gene3D" id="3.40.30.10">
    <property type="entry name" value="Glutaredoxin"/>
    <property type="match status" value="1"/>
</dbReference>
<evidence type="ECO:0000313" key="4">
    <source>
        <dbReference type="Proteomes" id="UP000054075"/>
    </source>
</evidence>
<comment type="caution">
    <text evidence="3">The sequence shown here is derived from an EMBL/GenBank/DDBJ whole genome shotgun (WGS) entry which is preliminary data.</text>
</comment>
<dbReference type="CDD" id="cd03188">
    <property type="entry name" value="GST_C_Beta"/>
    <property type="match status" value="1"/>
</dbReference>
<accession>A8PL32</accession>
<dbReference type="InterPro" id="IPR040079">
    <property type="entry name" value="Glutathione_S-Trfase"/>
</dbReference>
<feature type="domain" description="GST N-terminal" evidence="1">
    <location>
        <begin position="1"/>
        <end position="81"/>
    </location>
</feature>
<dbReference type="Gene3D" id="1.20.1050.10">
    <property type="match status" value="1"/>
</dbReference>
<dbReference type="InterPro" id="IPR004046">
    <property type="entry name" value="GST_C"/>
</dbReference>
<evidence type="ECO:0000259" key="1">
    <source>
        <dbReference type="PROSITE" id="PS50404"/>
    </source>
</evidence>
<gene>
    <name evidence="3" type="primary">gst</name>
    <name evidence="3" type="ORF">RICGR_0338</name>
</gene>
<dbReference type="GO" id="GO:0004364">
    <property type="term" value="F:glutathione transferase activity"/>
    <property type="evidence" value="ECO:0007669"/>
    <property type="project" value="UniProtKB-EC"/>
</dbReference>
<dbReference type="InterPro" id="IPR036282">
    <property type="entry name" value="Glutathione-S-Trfase_C_sf"/>
</dbReference>
<dbReference type="NCBIfam" id="NF007831">
    <property type="entry name" value="PRK10542.1"/>
    <property type="match status" value="1"/>
</dbReference>
<dbReference type="SFLD" id="SFLDG00358">
    <property type="entry name" value="Main_(cytGST)"/>
    <property type="match status" value="1"/>
</dbReference>
<dbReference type="PROSITE" id="PS50405">
    <property type="entry name" value="GST_CTER"/>
    <property type="match status" value="1"/>
</dbReference>
<dbReference type="Pfam" id="PF00043">
    <property type="entry name" value="GST_C"/>
    <property type="match status" value="1"/>
</dbReference>
<reference evidence="3" key="1">
    <citation type="submission" date="2006-04" db="EMBL/GenBank/DDBJ databases">
        <authorList>
            <person name="Seshadri R."/>
            <person name="Federici B.A."/>
        </authorList>
    </citation>
    <scope>NUCLEOTIDE SEQUENCE [LARGE SCALE GENOMIC DNA]</scope>
</reference>
<dbReference type="Proteomes" id="UP000054075">
    <property type="component" value="Unassembled WGS sequence"/>
</dbReference>
<dbReference type="PANTHER" id="PTHR44051:SF8">
    <property type="entry name" value="GLUTATHIONE S-TRANSFERASE GSTA"/>
    <property type="match status" value="1"/>
</dbReference>
<dbReference type="InterPro" id="IPR036249">
    <property type="entry name" value="Thioredoxin-like_sf"/>
</dbReference>
<dbReference type="SUPFAM" id="SSF47616">
    <property type="entry name" value="GST C-terminal domain-like"/>
    <property type="match status" value="1"/>
</dbReference>
<dbReference type="PROSITE" id="PS50404">
    <property type="entry name" value="GST_NTER"/>
    <property type="match status" value="1"/>
</dbReference>
<dbReference type="SFLD" id="SFLDG01150">
    <property type="entry name" value="Main.1:_Beta-like"/>
    <property type="match status" value="1"/>
</dbReference>
<dbReference type="EMBL" id="AAQJ02000001">
    <property type="protein sequence ID" value="EDP46195.1"/>
    <property type="molecule type" value="Genomic_DNA"/>
</dbReference>
<keyword evidence="3" id="KW-0808">Transferase</keyword>
<dbReference type="eggNOG" id="COG0625">
    <property type="taxonomic scope" value="Bacteria"/>
</dbReference>
<dbReference type="PANTHER" id="PTHR44051">
    <property type="entry name" value="GLUTATHIONE S-TRANSFERASE-RELATED"/>
    <property type="match status" value="1"/>
</dbReference>
<dbReference type="RefSeq" id="WP_006035179.1">
    <property type="nucleotide sequence ID" value="NZ_AAQJ02000001.1"/>
</dbReference>